<dbReference type="RefSeq" id="WP_269780525.1">
    <property type="nucleotide sequence ID" value="NZ_CP089466.1"/>
</dbReference>
<accession>A0ABD5NAH6</accession>
<dbReference type="EMBL" id="JBHRWN010000002">
    <property type="protein sequence ID" value="MFC3476270.1"/>
    <property type="molecule type" value="Genomic_DNA"/>
</dbReference>
<sequence>MNDESGRGIEHAVEFLTGREVARLDADPVLDRRDYWRRSQ</sequence>
<keyword evidence="2" id="KW-1185">Reference proteome</keyword>
<protein>
    <submittedName>
        <fullName evidence="1">Uncharacterized protein</fullName>
    </submittedName>
</protein>
<dbReference type="AlphaFoldDB" id="A0ABD5NAH6"/>
<comment type="caution">
    <text evidence="1">The sequence shown here is derived from an EMBL/GenBank/DDBJ whole genome shotgun (WGS) entry which is preliminary data.</text>
</comment>
<evidence type="ECO:0000313" key="1">
    <source>
        <dbReference type="EMBL" id="MFC3476270.1"/>
    </source>
</evidence>
<proteinExistence type="predicted"/>
<dbReference type="Proteomes" id="UP001595660">
    <property type="component" value="Unassembled WGS sequence"/>
</dbReference>
<evidence type="ECO:0000313" key="2">
    <source>
        <dbReference type="Proteomes" id="UP001595660"/>
    </source>
</evidence>
<dbReference type="GeneID" id="77385791"/>
<gene>
    <name evidence="1" type="ORF">ACFOKC_00885</name>
</gene>
<name>A0ABD5NAH6_9EURY</name>
<organism evidence="1 2">
    <name type="scientific">Halobacterium litoreum</name>
    <dbReference type="NCBI Taxonomy" id="2039234"/>
    <lineage>
        <taxon>Archaea</taxon>
        <taxon>Methanobacteriati</taxon>
        <taxon>Methanobacteriota</taxon>
        <taxon>Stenosarchaea group</taxon>
        <taxon>Halobacteria</taxon>
        <taxon>Halobacteriales</taxon>
        <taxon>Halobacteriaceae</taxon>
        <taxon>Halobacterium</taxon>
    </lineage>
</organism>
<reference evidence="1 2" key="1">
    <citation type="journal article" date="2019" name="Int. J. Syst. Evol. Microbiol.">
        <title>The Global Catalogue of Microorganisms (GCM) 10K type strain sequencing project: providing services to taxonomists for standard genome sequencing and annotation.</title>
        <authorList>
            <consortium name="The Broad Institute Genomics Platform"/>
            <consortium name="The Broad Institute Genome Sequencing Center for Infectious Disease"/>
            <person name="Wu L."/>
            <person name="Ma J."/>
        </authorList>
    </citation>
    <scope>NUCLEOTIDE SEQUENCE [LARGE SCALE GENOMIC DNA]</scope>
    <source>
        <strain evidence="1 2">CGMCC 1.12562</strain>
    </source>
</reference>